<comment type="caution">
    <text evidence="15">The sequence shown here is derived from an EMBL/GenBank/DDBJ whole genome shotgun (WGS) entry which is preliminary data.</text>
</comment>
<evidence type="ECO:0000313" key="15">
    <source>
        <dbReference type="EMBL" id="MCR8825410.1"/>
    </source>
</evidence>
<dbReference type="InterPro" id="IPR008972">
    <property type="entry name" value="Cupredoxin"/>
</dbReference>
<dbReference type="PROSITE" id="PS50857">
    <property type="entry name" value="COX2_CUA"/>
    <property type="match status" value="1"/>
</dbReference>
<dbReference type="InterPro" id="IPR045187">
    <property type="entry name" value="CcO_II"/>
</dbReference>
<dbReference type="InterPro" id="IPR036257">
    <property type="entry name" value="Cyt_c_oxidase_su2_TM_sf"/>
</dbReference>
<feature type="domain" description="Cytochrome oxidase subunit II transmembrane region profile" evidence="14">
    <location>
        <begin position="1"/>
        <end position="68"/>
    </location>
</feature>
<keyword evidence="16" id="KW-1185">Reference proteome</keyword>
<evidence type="ECO:0000256" key="6">
    <source>
        <dbReference type="ARBA" id="ARBA00022692"/>
    </source>
</evidence>
<feature type="transmembrane region" description="Helical" evidence="12">
    <location>
        <begin position="35"/>
        <end position="58"/>
    </location>
</feature>
<dbReference type="InterPro" id="IPR011759">
    <property type="entry name" value="Cyt_c_oxidase_su2_TM_dom"/>
</dbReference>
<dbReference type="InterPro" id="IPR034227">
    <property type="entry name" value="CuRO_UO_II"/>
</dbReference>
<keyword evidence="8" id="KW-0249">Electron transport</keyword>
<keyword evidence="5" id="KW-0679">Respiratory chain</keyword>
<keyword evidence="7" id="KW-0732">Signal</keyword>
<dbReference type="EMBL" id="JANKJG010000001">
    <property type="protein sequence ID" value="MCR8825410.1"/>
    <property type="molecule type" value="Genomic_DNA"/>
</dbReference>
<dbReference type="PANTHER" id="PTHR22888">
    <property type="entry name" value="CYTOCHROME C OXIDASE, SUBUNIT II"/>
    <property type="match status" value="1"/>
</dbReference>
<evidence type="ECO:0000256" key="4">
    <source>
        <dbReference type="ARBA" id="ARBA00022475"/>
    </source>
</evidence>
<evidence type="ECO:0000259" key="14">
    <source>
        <dbReference type="PROSITE" id="PS50999"/>
    </source>
</evidence>
<sequence length="242" mass="26969">MMAIIVLPVLVLTPWLAFRYRYGKHNAYKPDWNFSWKWEVLLWGTPAVIVVVLGVFLWRNTIALDPYKPLLTSGPPIRVQAIGYDWKWLFIYPDLGIATVDELAFPVGGQLALDLTSQTVMQAFFVPALGSQIYAMSGMVTHLHLAADAPGRFRGRNTQYNGMDFAQQRFEAVAMRADDFDAWVQKVREAGPLDSRARAILAAQNTAQEAAQNLGVTMPLRFGSVPPDMFVQTSQPVAAAKP</sequence>
<dbReference type="Gene3D" id="1.10.287.90">
    <property type="match status" value="1"/>
</dbReference>
<keyword evidence="11 12" id="KW-0472">Membrane</keyword>
<dbReference type="Proteomes" id="UP001165396">
    <property type="component" value="Unassembled WGS sequence"/>
</dbReference>
<keyword evidence="4" id="KW-1003">Cell membrane</keyword>
<keyword evidence="9 12" id="KW-1133">Transmembrane helix</keyword>
<reference evidence="15" key="1">
    <citation type="submission" date="2022-07" db="EMBL/GenBank/DDBJ databases">
        <title>Pseudosulfitobacter sp. strain AP-MA-4, whole genome sequence.</title>
        <authorList>
            <person name="Jiang Y."/>
        </authorList>
    </citation>
    <scope>NUCLEOTIDE SEQUENCE</scope>
    <source>
        <strain evidence="15">AP-MA-4</strain>
    </source>
</reference>
<evidence type="ECO:0000256" key="2">
    <source>
        <dbReference type="ARBA" id="ARBA00007866"/>
    </source>
</evidence>
<dbReference type="PANTHER" id="PTHR22888:SF18">
    <property type="entry name" value="CYTOCHROME BO(3) UBIQUINOL OXIDASE SUBUNIT 2"/>
    <property type="match status" value="1"/>
</dbReference>
<dbReference type="SUPFAM" id="SSF81464">
    <property type="entry name" value="Cytochrome c oxidase subunit II-like, transmembrane region"/>
    <property type="match status" value="1"/>
</dbReference>
<dbReference type="CDD" id="cd04212">
    <property type="entry name" value="CuRO_UO_II"/>
    <property type="match status" value="1"/>
</dbReference>
<evidence type="ECO:0000256" key="5">
    <source>
        <dbReference type="ARBA" id="ARBA00022660"/>
    </source>
</evidence>
<evidence type="ECO:0000256" key="10">
    <source>
        <dbReference type="ARBA" id="ARBA00023002"/>
    </source>
</evidence>
<evidence type="ECO:0000313" key="16">
    <source>
        <dbReference type="Proteomes" id="UP001165396"/>
    </source>
</evidence>
<dbReference type="PROSITE" id="PS50999">
    <property type="entry name" value="COX2_TM"/>
    <property type="match status" value="1"/>
</dbReference>
<gene>
    <name evidence="15" type="ORF">NTA49_02555</name>
</gene>
<comment type="subcellular location">
    <subcellularLocation>
        <location evidence="1">Cell membrane</location>
        <topology evidence="1">Multi-pass membrane protein</topology>
    </subcellularLocation>
</comment>
<dbReference type="RefSeq" id="WP_258293080.1">
    <property type="nucleotide sequence ID" value="NZ_JANKJG010000001.1"/>
</dbReference>
<feature type="domain" description="Cytochrome oxidase subunit II copper A binding" evidence="13">
    <location>
        <begin position="74"/>
        <end position="186"/>
    </location>
</feature>
<evidence type="ECO:0000259" key="13">
    <source>
        <dbReference type="PROSITE" id="PS50857"/>
    </source>
</evidence>
<name>A0ABT1YWZ4_9RHOB</name>
<proteinExistence type="inferred from homology"/>
<dbReference type="Gene3D" id="2.60.40.420">
    <property type="entry name" value="Cupredoxins - blue copper proteins"/>
    <property type="match status" value="1"/>
</dbReference>
<keyword evidence="3" id="KW-0813">Transport</keyword>
<evidence type="ECO:0000256" key="9">
    <source>
        <dbReference type="ARBA" id="ARBA00022989"/>
    </source>
</evidence>
<evidence type="ECO:0000256" key="8">
    <source>
        <dbReference type="ARBA" id="ARBA00022982"/>
    </source>
</evidence>
<evidence type="ECO:0000256" key="1">
    <source>
        <dbReference type="ARBA" id="ARBA00004651"/>
    </source>
</evidence>
<protein>
    <submittedName>
        <fullName evidence="15">Cytochrome ubiquinol oxidase subunit II</fullName>
    </submittedName>
</protein>
<comment type="similarity">
    <text evidence="2">Belongs to the cytochrome c oxidase subunit 2 family.</text>
</comment>
<evidence type="ECO:0000256" key="7">
    <source>
        <dbReference type="ARBA" id="ARBA00022729"/>
    </source>
</evidence>
<dbReference type="SUPFAM" id="SSF49503">
    <property type="entry name" value="Cupredoxins"/>
    <property type="match status" value="1"/>
</dbReference>
<dbReference type="InterPro" id="IPR002429">
    <property type="entry name" value="CcO_II-like_C"/>
</dbReference>
<keyword evidence="6 12" id="KW-0812">Transmembrane</keyword>
<accession>A0ABT1YWZ4</accession>
<organism evidence="15 16">
    <name type="scientific">Pseudosulfitobacter koreensis</name>
    <dbReference type="NCBI Taxonomy" id="2968472"/>
    <lineage>
        <taxon>Bacteria</taxon>
        <taxon>Pseudomonadati</taxon>
        <taxon>Pseudomonadota</taxon>
        <taxon>Alphaproteobacteria</taxon>
        <taxon>Rhodobacterales</taxon>
        <taxon>Roseobacteraceae</taxon>
        <taxon>Pseudosulfitobacter</taxon>
    </lineage>
</organism>
<evidence type="ECO:0000256" key="12">
    <source>
        <dbReference type="SAM" id="Phobius"/>
    </source>
</evidence>
<keyword evidence="10" id="KW-0560">Oxidoreductase</keyword>
<evidence type="ECO:0000256" key="11">
    <source>
        <dbReference type="ARBA" id="ARBA00023136"/>
    </source>
</evidence>
<evidence type="ECO:0000256" key="3">
    <source>
        <dbReference type="ARBA" id="ARBA00022448"/>
    </source>
</evidence>